<dbReference type="InterPro" id="IPR019920">
    <property type="entry name" value="F420-binding_dom_put"/>
</dbReference>
<feature type="domain" description="Pyridoxamine 5'-phosphate oxidase N-terminal" evidence="2">
    <location>
        <begin position="7"/>
        <end position="123"/>
    </location>
</feature>
<evidence type="ECO:0000313" key="3">
    <source>
        <dbReference type="EMBL" id="QIG45668.1"/>
    </source>
</evidence>
<keyword evidence="1" id="KW-0560">Oxidoreductase</keyword>
<dbReference type="NCBIfam" id="TIGR03618">
    <property type="entry name" value="Rv1155_F420"/>
    <property type="match status" value="1"/>
</dbReference>
<dbReference type="PANTHER" id="PTHR35176">
    <property type="entry name" value="HEME OXYGENASE HI_0854-RELATED"/>
    <property type="match status" value="1"/>
</dbReference>
<dbReference type="InterPro" id="IPR012349">
    <property type="entry name" value="Split_barrel_FMN-bd"/>
</dbReference>
<dbReference type="SUPFAM" id="SSF50475">
    <property type="entry name" value="FMN-binding split barrel"/>
    <property type="match status" value="1"/>
</dbReference>
<dbReference type="GO" id="GO:0070967">
    <property type="term" value="F:coenzyme F420 binding"/>
    <property type="evidence" value="ECO:0007669"/>
    <property type="project" value="TreeGrafter"/>
</dbReference>
<dbReference type="Gene3D" id="2.30.110.10">
    <property type="entry name" value="Electron Transport, Fmn-binding Protein, Chain A"/>
    <property type="match status" value="1"/>
</dbReference>
<dbReference type="EMBL" id="CP049257">
    <property type="protein sequence ID" value="QIG45668.1"/>
    <property type="molecule type" value="Genomic_DNA"/>
</dbReference>
<evidence type="ECO:0000259" key="2">
    <source>
        <dbReference type="Pfam" id="PF01243"/>
    </source>
</evidence>
<dbReference type="GO" id="GO:0016627">
    <property type="term" value="F:oxidoreductase activity, acting on the CH-CH group of donors"/>
    <property type="evidence" value="ECO:0007669"/>
    <property type="project" value="TreeGrafter"/>
</dbReference>
<dbReference type="Proteomes" id="UP000502996">
    <property type="component" value="Chromosome"/>
</dbReference>
<name>A0A6G6WK02_9ACTN</name>
<dbReference type="GO" id="GO:0005829">
    <property type="term" value="C:cytosol"/>
    <property type="evidence" value="ECO:0007669"/>
    <property type="project" value="TreeGrafter"/>
</dbReference>
<proteinExistence type="predicted"/>
<protein>
    <submittedName>
        <fullName evidence="3">PPOX class F420-dependent oxidoreductase</fullName>
    </submittedName>
</protein>
<accession>A0A6G6WK02</accession>
<sequence>MGLPDLSAALAAFWTERHLCTLTTLRRDGSPHVVPVGVALDPDEGCAWVITGGGSVKVRHLATPGPVAACQVDGARWSTIEGTAEVRRDEASVARAVERYAARYRQPRVNPERVALRIEVTRFLASRSLL</sequence>
<dbReference type="InterPro" id="IPR011576">
    <property type="entry name" value="Pyridox_Oxase_N"/>
</dbReference>
<dbReference type="AlphaFoldDB" id="A0A6G6WK02"/>
<gene>
    <name evidence="3" type="ORF">G5V58_00715</name>
</gene>
<dbReference type="RefSeq" id="WP_165238466.1">
    <property type="nucleotide sequence ID" value="NZ_CP049257.1"/>
</dbReference>
<dbReference type="PANTHER" id="PTHR35176:SF1">
    <property type="entry name" value="F420H(2)-DEPENDENT BILIVERDIN REDUCTASE"/>
    <property type="match status" value="1"/>
</dbReference>
<evidence type="ECO:0000313" key="4">
    <source>
        <dbReference type="Proteomes" id="UP000502996"/>
    </source>
</evidence>
<evidence type="ECO:0000256" key="1">
    <source>
        <dbReference type="ARBA" id="ARBA00023002"/>
    </source>
</evidence>
<dbReference type="KEGG" id="nano:G5V58_00715"/>
<dbReference type="InterPro" id="IPR052019">
    <property type="entry name" value="F420H2_bilvrd_red/Heme_oxyg"/>
</dbReference>
<reference evidence="3 4" key="1">
    <citation type="submission" date="2020-02" db="EMBL/GenBank/DDBJ databases">
        <title>Full genome sequence of Nocardioides sp. R-3366.</title>
        <authorList>
            <person name="Im W.-T."/>
        </authorList>
    </citation>
    <scope>NUCLEOTIDE SEQUENCE [LARGE SCALE GENOMIC DNA]</scope>
    <source>
        <strain evidence="3 4">R-3366</strain>
    </source>
</reference>
<keyword evidence="4" id="KW-1185">Reference proteome</keyword>
<organism evidence="3 4">
    <name type="scientific">Nocardioides anomalus</name>
    <dbReference type="NCBI Taxonomy" id="2712223"/>
    <lineage>
        <taxon>Bacteria</taxon>
        <taxon>Bacillati</taxon>
        <taxon>Actinomycetota</taxon>
        <taxon>Actinomycetes</taxon>
        <taxon>Propionibacteriales</taxon>
        <taxon>Nocardioidaceae</taxon>
        <taxon>Nocardioides</taxon>
    </lineage>
</organism>
<dbReference type="Pfam" id="PF01243">
    <property type="entry name" value="PNPOx_N"/>
    <property type="match status" value="1"/>
</dbReference>